<dbReference type="EMBL" id="NBSK02000004">
    <property type="protein sequence ID" value="KAJ0209879.1"/>
    <property type="molecule type" value="Genomic_DNA"/>
</dbReference>
<protein>
    <submittedName>
        <fullName evidence="2">Uncharacterized protein</fullName>
    </submittedName>
</protein>
<gene>
    <name evidence="2" type="ORF">LSAT_V11C400177980</name>
</gene>
<proteinExistence type="predicted"/>
<accession>A0A9R1VR07</accession>
<sequence length="134" mass="15393">MGGNDKKMSLTSTKRSSRRSKFLKKWSPRPKLISNKLTTLNLNAKSQLEIPFTNKEIKCAIWACGNEKAPGPDGFTFRFIIKYWEMMQEDIIILKDIGGWDEVSKIKDLITLGDFIPISIFECMYKIIAKTLNN</sequence>
<keyword evidence="3" id="KW-1185">Reference proteome</keyword>
<name>A0A9R1VR07_LACSA</name>
<feature type="region of interest" description="Disordered" evidence="1">
    <location>
        <begin position="1"/>
        <end position="24"/>
    </location>
</feature>
<evidence type="ECO:0000313" key="3">
    <source>
        <dbReference type="Proteomes" id="UP000235145"/>
    </source>
</evidence>
<comment type="caution">
    <text evidence="2">The sequence shown here is derived from an EMBL/GenBank/DDBJ whole genome shotgun (WGS) entry which is preliminary data.</text>
</comment>
<evidence type="ECO:0000256" key="1">
    <source>
        <dbReference type="SAM" id="MobiDB-lite"/>
    </source>
</evidence>
<feature type="compositionally biased region" description="Basic residues" evidence="1">
    <location>
        <begin position="15"/>
        <end position="24"/>
    </location>
</feature>
<reference evidence="2 3" key="1">
    <citation type="journal article" date="2017" name="Nat. Commun.">
        <title>Genome assembly with in vitro proximity ligation data and whole-genome triplication in lettuce.</title>
        <authorList>
            <person name="Reyes-Chin-Wo S."/>
            <person name="Wang Z."/>
            <person name="Yang X."/>
            <person name="Kozik A."/>
            <person name="Arikit S."/>
            <person name="Song C."/>
            <person name="Xia L."/>
            <person name="Froenicke L."/>
            <person name="Lavelle D.O."/>
            <person name="Truco M.J."/>
            <person name="Xia R."/>
            <person name="Zhu S."/>
            <person name="Xu C."/>
            <person name="Xu H."/>
            <person name="Xu X."/>
            <person name="Cox K."/>
            <person name="Korf I."/>
            <person name="Meyers B.C."/>
            <person name="Michelmore R.W."/>
        </authorList>
    </citation>
    <scope>NUCLEOTIDE SEQUENCE [LARGE SCALE GENOMIC DNA]</scope>
    <source>
        <strain evidence="3">cv. Salinas</strain>
        <tissue evidence="2">Seedlings</tissue>
    </source>
</reference>
<organism evidence="2 3">
    <name type="scientific">Lactuca sativa</name>
    <name type="common">Garden lettuce</name>
    <dbReference type="NCBI Taxonomy" id="4236"/>
    <lineage>
        <taxon>Eukaryota</taxon>
        <taxon>Viridiplantae</taxon>
        <taxon>Streptophyta</taxon>
        <taxon>Embryophyta</taxon>
        <taxon>Tracheophyta</taxon>
        <taxon>Spermatophyta</taxon>
        <taxon>Magnoliopsida</taxon>
        <taxon>eudicotyledons</taxon>
        <taxon>Gunneridae</taxon>
        <taxon>Pentapetalae</taxon>
        <taxon>asterids</taxon>
        <taxon>campanulids</taxon>
        <taxon>Asterales</taxon>
        <taxon>Asteraceae</taxon>
        <taxon>Cichorioideae</taxon>
        <taxon>Cichorieae</taxon>
        <taxon>Lactucinae</taxon>
        <taxon>Lactuca</taxon>
    </lineage>
</organism>
<dbReference type="AlphaFoldDB" id="A0A9R1VR07"/>
<dbReference type="Proteomes" id="UP000235145">
    <property type="component" value="Unassembled WGS sequence"/>
</dbReference>
<evidence type="ECO:0000313" key="2">
    <source>
        <dbReference type="EMBL" id="KAJ0209879.1"/>
    </source>
</evidence>